<keyword evidence="1" id="KW-0472">Membrane</keyword>
<organism evidence="2">
    <name type="scientific">viral metagenome</name>
    <dbReference type="NCBI Taxonomy" id="1070528"/>
    <lineage>
        <taxon>unclassified sequences</taxon>
        <taxon>metagenomes</taxon>
        <taxon>organismal metagenomes</taxon>
    </lineage>
</organism>
<dbReference type="EMBL" id="MN739664">
    <property type="protein sequence ID" value="QHT19208.1"/>
    <property type="molecule type" value="Genomic_DNA"/>
</dbReference>
<reference evidence="2" key="1">
    <citation type="journal article" date="2020" name="Nature">
        <title>Giant virus diversity and host interactions through global metagenomics.</title>
        <authorList>
            <person name="Schulz F."/>
            <person name="Roux S."/>
            <person name="Paez-Espino D."/>
            <person name="Jungbluth S."/>
            <person name="Walsh D.A."/>
            <person name="Denef V.J."/>
            <person name="McMahon K.D."/>
            <person name="Konstantinidis K.T."/>
            <person name="Eloe-Fadrosh E.A."/>
            <person name="Kyrpides N.C."/>
            <person name="Woyke T."/>
        </authorList>
    </citation>
    <scope>NUCLEOTIDE SEQUENCE</scope>
    <source>
        <strain evidence="2">GVMAG-M-3300023174-57</strain>
    </source>
</reference>
<dbReference type="AlphaFoldDB" id="A0A6C0DQL4"/>
<proteinExistence type="predicted"/>
<evidence type="ECO:0000256" key="1">
    <source>
        <dbReference type="SAM" id="Phobius"/>
    </source>
</evidence>
<keyword evidence="1" id="KW-0812">Transmembrane</keyword>
<accession>A0A6C0DQL4</accession>
<feature type="transmembrane region" description="Helical" evidence="1">
    <location>
        <begin position="12"/>
        <end position="32"/>
    </location>
</feature>
<sequence>MRSLKFLQKPEVLYLLIGLAVIIIAGIVYFSMGKHGEGFAGYPLTQARIEAGEVGMRRYNDFTDTQDVEKINVIPEMTPGDQLLNGALDTPSYEPDSNMGSMQGLNYNNERKYMAPPQIPILLQRIKRCESLRTWDCQQLSDPEFAKYCGICSKRGLDHLGQPHIGGMYIDPDRKQKAVDDAAKSGKPAFYSPTFGTCKGEFLVTRPYCDVQHDRDDCKNSTSLNDPTTASKCGMCVANNQFVYLGSRGNAAENYALSGNPVKHTIRLRIGVSHPKIATVSVKRVADGSDLRGSFSRGSPNVYLLDIRDTFEGEQFTISVKYPDWQDYTFTPEEQSQITAMSAPPRAPLVRAAYGPNIGDYSKDSDDGAKDVTDYVQSKFKMLDCSSTAVRATNDGLGGDPYPGIYKQLRLAYSSDGSNFAYAYAREGEVSQPVVDDNFRALCPQAVSADAAKTQVCEVLPGGTDTPTGRAYVNPPNPSQYFGSTGKTSCVAPAPKVPRGIVGTWSSVNNNSRVVPLDLSVRELNGLTTTVDGISKYGTLAGSAQFKRIAPATTLAPIPPYLFWFWGRDSTASSCTLLVTVPAVFRDPTVRADIAICPAGPISTTAEGSKNLQAGVCEKYVNGKPQGPGTYTDDCIRSLYIQGGCSTGGKAYPNSPATMAAVRKDPMGRDLDADGVIGQVSTNLFGPASSGLDQTGQQLDIDTYAKANMDCFGKAINNVCDTAFKETGPLTPACLDYLFKNAGKDNPTIGSTYPNVYNRSSGTDRTAWSPIMYCQRTGTMAPIGADGKLNMEAIQTANSKGGVSAVRDFYRQIHYDANFNMDRNQQKANLQKCYGVDVVDAAKPCPPLAPRLVDIGPPNAGSVQNPNVIPNIGGPSWGQGLVSSTVMPDGIVPDKTYTVGATKPITFKTVYRGTYNNEQTYRLGNIIEHSDGVTYMNLAWPDQRGPAYSGTFRDPPNPRSKAWMKVPPIVPPAPTNSGKKLRIVSNGDGQFYENNKQIVVEDDNYTNGGNRRNTTNVGGGFPSGNAGVGLKITGPGVPPGTIVTGYRMGTSNPSSMANVIFMDLNKSVSGDEFYYSK</sequence>
<name>A0A6C0DQL4_9ZZZZ</name>
<protein>
    <submittedName>
        <fullName evidence="2">Uncharacterized protein</fullName>
    </submittedName>
</protein>
<keyword evidence="1" id="KW-1133">Transmembrane helix</keyword>
<evidence type="ECO:0000313" key="2">
    <source>
        <dbReference type="EMBL" id="QHT19208.1"/>
    </source>
</evidence>